<comment type="caution">
    <text evidence="1">The sequence shown here is derived from an EMBL/GenBank/DDBJ whole genome shotgun (WGS) entry which is preliminary data.</text>
</comment>
<dbReference type="SUPFAM" id="SSF48371">
    <property type="entry name" value="ARM repeat"/>
    <property type="match status" value="1"/>
</dbReference>
<dbReference type="EMBL" id="JAKCXM010000016">
    <property type="protein sequence ID" value="KAJ0407907.1"/>
    <property type="molecule type" value="Genomic_DNA"/>
</dbReference>
<gene>
    <name evidence="1" type="ORF">P43SY_009194</name>
</gene>
<evidence type="ECO:0000313" key="1">
    <source>
        <dbReference type="EMBL" id="KAJ0407907.1"/>
    </source>
</evidence>
<dbReference type="AlphaFoldDB" id="A0AAD5LNV1"/>
<organism evidence="1 2">
    <name type="scientific">Pythium insidiosum</name>
    <name type="common">Pythiosis disease agent</name>
    <dbReference type="NCBI Taxonomy" id="114742"/>
    <lineage>
        <taxon>Eukaryota</taxon>
        <taxon>Sar</taxon>
        <taxon>Stramenopiles</taxon>
        <taxon>Oomycota</taxon>
        <taxon>Peronosporomycetes</taxon>
        <taxon>Pythiales</taxon>
        <taxon>Pythiaceae</taxon>
        <taxon>Pythium</taxon>
    </lineage>
</organism>
<proteinExistence type="predicted"/>
<name>A0AAD5LNV1_PYTIN</name>
<reference evidence="1" key="1">
    <citation type="submission" date="2021-12" db="EMBL/GenBank/DDBJ databases">
        <title>Prjna785345.</title>
        <authorList>
            <person name="Rujirawat T."/>
            <person name="Krajaejun T."/>
        </authorList>
    </citation>
    <scope>NUCLEOTIDE SEQUENCE</scope>
    <source>
        <strain evidence="1">Pi057C3</strain>
    </source>
</reference>
<dbReference type="PANTHER" id="PTHR14873">
    <property type="entry name" value="OS06G0694100 PROTEIN"/>
    <property type="match status" value="1"/>
</dbReference>
<dbReference type="Proteomes" id="UP001209570">
    <property type="component" value="Unassembled WGS sequence"/>
</dbReference>
<dbReference type="InterPro" id="IPR016024">
    <property type="entry name" value="ARM-type_fold"/>
</dbReference>
<evidence type="ECO:0000313" key="2">
    <source>
        <dbReference type="Proteomes" id="UP001209570"/>
    </source>
</evidence>
<keyword evidence="2" id="KW-1185">Reference proteome</keyword>
<sequence length="477" mass="52863">METVALDARAVQVLAQIDWLRKELVGADRHVEAPVAVGELMQALNAAEELAAPQEKLLTRVLKDVARVVIASVLRAAIEIDAVAMMVHLDDNVMPLMELVAAAARRLAANHEQLLPSDANSAALRWTPFALHTASLFLCGRLPAHDAMRCTGVAELLLVQCQRVHRGNVWAQAFDQVLALTSQDVSKAEWVAEHSLSRHALQWVALQVPSPHLGGDVLGRLLALVFPLLDDLNDATQRVGATVLRHVVRQVTPTELRWYSDVLFEVLRVALTSRVAETLALLLETLVVSLDKASAPQAFDRYDAFVPRLLHDWSLCSDTARRTLYTRHFRGVVARLGAPHSVYLLRFLQPLLKVLLASLESVNTALLVETLETLRVTVLAAWPRMPSHADEVLVAVLRAVAVCEVFDASCTDGLPTPREKTAILECGEEILRLLHELTRLESDAHESVVTERLRRVDRESVGLRPFAQRMLRQLRAP</sequence>
<accession>A0AAD5LNV1</accession>
<protein>
    <submittedName>
        <fullName evidence="1">Uncharacterized protein</fullName>
    </submittedName>
</protein>
<dbReference type="PANTHER" id="PTHR14873:SF1">
    <property type="entry name" value="OS06G0694100 PROTEIN"/>
    <property type="match status" value="1"/>
</dbReference>